<keyword evidence="5" id="KW-0862">Zinc</keyword>
<dbReference type="InterPro" id="IPR015517">
    <property type="entry name" value="dCMP_deaminase-rel"/>
</dbReference>
<evidence type="ECO:0000313" key="9">
    <source>
        <dbReference type="EMBL" id="CAI8054388.1"/>
    </source>
</evidence>
<comment type="caution">
    <text evidence="9">The sequence shown here is derived from an EMBL/GenBank/DDBJ whole genome shotgun (WGS) entry which is preliminary data.</text>
</comment>
<dbReference type="PANTHER" id="PTHR11086">
    <property type="entry name" value="DEOXYCYTIDYLATE DEAMINASE-RELATED"/>
    <property type="match status" value="1"/>
</dbReference>
<dbReference type="EC" id="3.5.4.12" evidence="6"/>
<evidence type="ECO:0000256" key="2">
    <source>
        <dbReference type="ARBA" id="ARBA00022723"/>
    </source>
</evidence>
<dbReference type="AlphaFoldDB" id="A0AA35TTW1"/>
<gene>
    <name evidence="9" type="ORF">GBAR_LOCUS29685</name>
</gene>
<dbReference type="Proteomes" id="UP001174909">
    <property type="component" value="Unassembled WGS sequence"/>
</dbReference>
<dbReference type="GO" id="GO:0004132">
    <property type="term" value="F:dCMP deaminase activity"/>
    <property type="evidence" value="ECO:0007669"/>
    <property type="project" value="TreeGrafter"/>
</dbReference>
<dbReference type="PANTHER" id="PTHR11086:SF18">
    <property type="entry name" value="DEOXYCYTIDYLATE DEAMINASE"/>
    <property type="match status" value="1"/>
</dbReference>
<dbReference type="SUPFAM" id="SSF53927">
    <property type="entry name" value="Cytidine deaminase-like"/>
    <property type="match status" value="1"/>
</dbReference>
<evidence type="ECO:0000256" key="6">
    <source>
        <dbReference type="ARBA" id="ARBA00038938"/>
    </source>
</evidence>
<dbReference type="Pfam" id="PF00383">
    <property type="entry name" value="dCMP_cyt_deam_1"/>
    <property type="match status" value="1"/>
</dbReference>
<evidence type="ECO:0000256" key="3">
    <source>
        <dbReference type="ARBA" id="ARBA00022727"/>
    </source>
</evidence>
<keyword evidence="3" id="KW-0545">Nucleotide biosynthesis</keyword>
<organism evidence="9 10">
    <name type="scientific">Geodia barretti</name>
    <name type="common">Barrett's horny sponge</name>
    <dbReference type="NCBI Taxonomy" id="519541"/>
    <lineage>
        <taxon>Eukaryota</taxon>
        <taxon>Metazoa</taxon>
        <taxon>Porifera</taxon>
        <taxon>Demospongiae</taxon>
        <taxon>Heteroscleromorpha</taxon>
        <taxon>Tetractinellida</taxon>
        <taxon>Astrophorina</taxon>
        <taxon>Geodiidae</taxon>
        <taxon>Geodia</taxon>
    </lineage>
</organism>
<accession>A0AA35TTW1</accession>
<dbReference type="GO" id="GO:0005737">
    <property type="term" value="C:cytoplasm"/>
    <property type="evidence" value="ECO:0007669"/>
    <property type="project" value="TreeGrafter"/>
</dbReference>
<dbReference type="InterPro" id="IPR016193">
    <property type="entry name" value="Cytidine_deaminase-like"/>
</dbReference>
<evidence type="ECO:0000313" key="10">
    <source>
        <dbReference type="Proteomes" id="UP001174909"/>
    </source>
</evidence>
<sequence length="152" mass="16996">MAMAFLSSTRSKDIKYQIGVCLVTPSSTSSGCPRLQWNADGRGFKDNKMDWGSVQSEYNCHAEVNTMIAGSRREADLSACTLYVTLSPCHDCSKLVAQSGIKNVVFAKYYKNGRDTYETLGRLPDMNITRYEYMESGYGNIAKMTIDLKDLK</sequence>
<keyword evidence="10" id="KW-1185">Reference proteome</keyword>
<keyword evidence="4" id="KW-0378">Hydrolase</keyword>
<dbReference type="EMBL" id="CASHTH010004173">
    <property type="protein sequence ID" value="CAI8054388.1"/>
    <property type="molecule type" value="Genomic_DNA"/>
</dbReference>
<feature type="domain" description="CMP/dCMP-type deaminase" evidence="8">
    <location>
        <begin position="1"/>
        <end position="131"/>
    </location>
</feature>
<dbReference type="Gene3D" id="3.40.140.10">
    <property type="entry name" value="Cytidine Deaminase, domain 2"/>
    <property type="match status" value="1"/>
</dbReference>
<name>A0AA35TTW1_GEOBA</name>
<dbReference type="InterPro" id="IPR016192">
    <property type="entry name" value="APOBEC/CMP_deaminase_Zn-bd"/>
</dbReference>
<dbReference type="PROSITE" id="PS51747">
    <property type="entry name" value="CYT_DCMP_DEAMINASES_2"/>
    <property type="match status" value="1"/>
</dbReference>
<evidence type="ECO:0000259" key="8">
    <source>
        <dbReference type="PROSITE" id="PS51747"/>
    </source>
</evidence>
<dbReference type="GO" id="GO:0008270">
    <property type="term" value="F:zinc ion binding"/>
    <property type="evidence" value="ECO:0007669"/>
    <property type="project" value="InterPro"/>
</dbReference>
<dbReference type="PROSITE" id="PS00903">
    <property type="entry name" value="CYT_DCMP_DEAMINASES_1"/>
    <property type="match status" value="1"/>
</dbReference>
<evidence type="ECO:0000256" key="1">
    <source>
        <dbReference type="ARBA" id="ARBA00006576"/>
    </source>
</evidence>
<comment type="similarity">
    <text evidence="1">Belongs to the cytidine and deoxycytidylate deaminase family.</text>
</comment>
<keyword evidence="2" id="KW-0479">Metal-binding</keyword>
<evidence type="ECO:0000256" key="5">
    <source>
        <dbReference type="ARBA" id="ARBA00022833"/>
    </source>
</evidence>
<proteinExistence type="inferred from homology"/>
<dbReference type="InterPro" id="IPR002125">
    <property type="entry name" value="CMP_dCMP_dom"/>
</dbReference>
<evidence type="ECO:0000256" key="7">
    <source>
        <dbReference type="ARBA" id="ARBA00041763"/>
    </source>
</evidence>
<evidence type="ECO:0000256" key="4">
    <source>
        <dbReference type="ARBA" id="ARBA00022801"/>
    </source>
</evidence>
<reference evidence="9" key="1">
    <citation type="submission" date="2023-03" db="EMBL/GenBank/DDBJ databases">
        <authorList>
            <person name="Steffen K."/>
            <person name="Cardenas P."/>
        </authorList>
    </citation>
    <scope>NUCLEOTIDE SEQUENCE</scope>
</reference>
<protein>
    <recommendedName>
        <fullName evidence="7">dCMP deaminase</fullName>
        <ecNumber evidence="6">3.5.4.12</ecNumber>
    </recommendedName>
    <alternativeName>
        <fullName evidence="7">dCMP deaminase</fullName>
    </alternativeName>
</protein>